<dbReference type="Pfam" id="PF00704">
    <property type="entry name" value="Glyco_hydro_18"/>
    <property type="match status" value="1"/>
</dbReference>
<evidence type="ECO:0000259" key="1">
    <source>
        <dbReference type="Pfam" id="PF00704"/>
    </source>
</evidence>
<dbReference type="GO" id="GO:0005975">
    <property type="term" value="P:carbohydrate metabolic process"/>
    <property type="evidence" value="ECO:0007669"/>
    <property type="project" value="InterPro"/>
</dbReference>
<dbReference type="InterPro" id="IPR017853">
    <property type="entry name" value="GH"/>
</dbReference>
<name>A0A9J6H7E7_HAELO</name>
<dbReference type="VEuPathDB" id="VectorBase:HLOH_055689"/>
<comment type="caution">
    <text evidence="2">The sequence shown here is derived from an EMBL/GenBank/DDBJ whole genome shotgun (WGS) entry which is preliminary data.</text>
</comment>
<organism evidence="2 3">
    <name type="scientific">Haemaphysalis longicornis</name>
    <name type="common">Bush tick</name>
    <dbReference type="NCBI Taxonomy" id="44386"/>
    <lineage>
        <taxon>Eukaryota</taxon>
        <taxon>Metazoa</taxon>
        <taxon>Ecdysozoa</taxon>
        <taxon>Arthropoda</taxon>
        <taxon>Chelicerata</taxon>
        <taxon>Arachnida</taxon>
        <taxon>Acari</taxon>
        <taxon>Parasitiformes</taxon>
        <taxon>Ixodida</taxon>
        <taxon>Ixodoidea</taxon>
        <taxon>Ixodidae</taxon>
        <taxon>Haemaphysalinae</taxon>
        <taxon>Haemaphysalis</taxon>
    </lineage>
</organism>
<dbReference type="Proteomes" id="UP000821853">
    <property type="component" value="Unassembled WGS sequence"/>
</dbReference>
<dbReference type="EMBL" id="JABSTR010000433">
    <property type="protein sequence ID" value="KAH9382824.1"/>
    <property type="molecule type" value="Genomic_DNA"/>
</dbReference>
<accession>A0A9J6H7E7</accession>
<feature type="domain" description="GH18" evidence="1">
    <location>
        <begin position="17"/>
        <end position="139"/>
    </location>
</feature>
<reference evidence="2 3" key="1">
    <citation type="journal article" date="2020" name="Cell">
        <title>Large-Scale Comparative Analyses of Tick Genomes Elucidate Their Genetic Diversity and Vector Capacities.</title>
        <authorList>
            <consortium name="Tick Genome and Microbiome Consortium (TIGMIC)"/>
            <person name="Jia N."/>
            <person name="Wang J."/>
            <person name="Shi W."/>
            <person name="Du L."/>
            <person name="Sun Y."/>
            <person name="Zhan W."/>
            <person name="Jiang J.F."/>
            <person name="Wang Q."/>
            <person name="Zhang B."/>
            <person name="Ji P."/>
            <person name="Bell-Sakyi L."/>
            <person name="Cui X.M."/>
            <person name="Yuan T.T."/>
            <person name="Jiang B.G."/>
            <person name="Yang W.F."/>
            <person name="Lam T.T."/>
            <person name="Chang Q.C."/>
            <person name="Ding S.J."/>
            <person name="Wang X.J."/>
            <person name="Zhu J.G."/>
            <person name="Ruan X.D."/>
            <person name="Zhao L."/>
            <person name="Wei J.T."/>
            <person name="Ye R.Z."/>
            <person name="Que T.C."/>
            <person name="Du C.H."/>
            <person name="Zhou Y.H."/>
            <person name="Cheng J.X."/>
            <person name="Dai P.F."/>
            <person name="Guo W.B."/>
            <person name="Han X.H."/>
            <person name="Huang E.J."/>
            <person name="Li L.F."/>
            <person name="Wei W."/>
            <person name="Gao Y.C."/>
            <person name="Liu J.Z."/>
            <person name="Shao H.Z."/>
            <person name="Wang X."/>
            <person name="Wang C.C."/>
            <person name="Yang T.C."/>
            <person name="Huo Q.B."/>
            <person name="Li W."/>
            <person name="Chen H.Y."/>
            <person name="Chen S.E."/>
            <person name="Zhou L.G."/>
            <person name="Ni X.B."/>
            <person name="Tian J.H."/>
            <person name="Sheng Y."/>
            <person name="Liu T."/>
            <person name="Pan Y.S."/>
            <person name="Xia L.Y."/>
            <person name="Li J."/>
            <person name="Zhao F."/>
            <person name="Cao W.C."/>
        </authorList>
    </citation>
    <scope>NUCLEOTIDE SEQUENCE [LARGE SCALE GENOMIC DNA]</scope>
    <source>
        <strain evidence="2">HaeL-2018</strain>
    </source>
</reference>
<protein>
    <recommendedName>
        <fullName evidence="1">GH18 domain-containing protein</fullName>
    </recommendedName>
</protein>
<gene>
    <name evidence="2" type="ORF">HPB48_023386</name>
</gene>
<dbReference type="AlphaFoldDB" id="A0A9J6H7E7"/>
<keyword evidence="3" id="KW-1185">Reference proteome</keyword>
<sequence length="322" mass="35246">MPNFDGAYGLSKLRNLTLAVGNPSAIILAAVGGYPAESREFSLLGRDPDSMERFVSSVRQIVSAYQLDGVAIHWVTPEQRCVDAKANATLEAILKAIREDFQQNGLNVTIAVFLPADAKTSLQLWTQISTRVDYAFIETQKLNPANGFDLTMCDNMSRLAGDLLGQFARLGDEKVCAGVSLAPWVVSGSYDGSFWDMSLSETAYGGITGTGRGAVFALCLGRGVCKANTTRKECIAMKQVSNPLMTYLFPELQSLYTIVAHGNSSLRKITDHCLVLYDVEGDFYSRECYIGNRTEYFISLQHLIQAIDAPNNVSFLRSANDC</sequence>
<dbReference type="Gene3D" id="3.20.20.80">
    <property type="entry name" value="Glycosidases"/>
    <property type="match status" value="1"/>
</dbReference>
<dbReference type="InterPro" id="IPR001223">
    <property type="entry name" value="Glyco_hydro18_cat"/>
</dbReference>
<evidence type="ECO:0000313" key="2">
    <source>
        <dbReference type="EMBL" id="KAH9382824.1"/>
    </source>
</evidence>
<dbReference type="SUPFAM" id="SSF51445">
    <property type="entry name" value="(Trans)glycosidases"/>
    <property type="match status" value="1"/>
</dbReference>
<proteinExistence type="predicted"/>
<evidence type="ECO:0000313" key="3">
    <source>
        <dbReference type="Proteomes" id="UP000821853"/>
    </source>
</evidence>